<reference evidence="2" key="1">
    <citation type="submission" date="2022-08" db="UniProtKB">
        <authorList>
            <consortium name="EnsemblMetazoa"/>
        </authorList>
    </citation>
    <scope>IDENTIFICATION</scope>
    <source>
        <strain evidence="2">Israel</strain>
    </source>
</reference>
<organism evidence="2 3">
    <name type="scientific">Phlebotomus papatasi</name>
    <name type="common">Sandfly</name>
    <dbReference type="NCBI Taxonomy" id="29031"/>
    <lineage>
        <taxon>Eukaryota</taxon>
        <taxon>Metazoa</taxon>
        <taxon>Ecdysozoa</taxon>
        <taxon>Arthropoda</taxon>
        <taxon>Hexapoda</taxon>
        <taxon>Insecta</taxon>
        <taxon>Pterygota</taxon>
        <taxon>Neoptera</taxon>
        <taxon>Endopterygota</taxon>
        <taxon>Diptera</taxon>
        <taxon>Nematocera</taxon>
        <taxon>Psychodoidea</taxon>
        <taxon>Psychodidae</taxon>
        <taxon>Phlebotomus</taxon>
        <taxon>Phlebotomus</taxon>
    </lineage>
</organism>
<dbReference type="Proteomes" id="UP000092462">
    <property type="component" value="Unassembled WGS sequence"/>
</dbReference>
<evidence type="ECO:0008006" key="4">
    <source>
        <dbReference type="Google" id="ProtNLM"/>
    </source>
</evidence>
<dbReference type="VEuPathDB" id="VectorBase:PPAI011104"/>
<proteinExistence type="predicted"/>
<feature type="region of interest" description="Disordered" evidence="1">
    <location>
        <begin position="1"/>
        <end position="23"/>
    </location>
</feature>
<protein>
    <recommendedName>
        <fullName evidence="4">G domain-containing protein</fullName>
    </recommendedName>
</protein>
<dbReference type="EnsemblMetazoa" id="PPAI011104-RA">
    <property type="protein sequence ID" value="PPAI011104-PA"/>
    <property type="gene ID" value="PPAI011104"/>
</dbReference>
<keyword evidence="3" id="KW-1185">Reference proteome</keyword>
<dbReference type="AlphaFoldDB" id="A0A1B0DRC1"/>
<evidence type="ECO:0000313" key="3">
    <source>
        <dbReference type="Proteomes" id="UP000092462"/>
    </source>
</evidence>
<feature type="compositionally biased region" description="Polar residues" evidence="1">
    <location>
        <begin position="7"/>
        <end position="20"/>
    </location>
</feature>
<dbReference type="EMBL" id="AJVK01019861">
    <property type="status" value="NOT_ANNOTATED_CDS"/>
    <property type="molecule type" value="Genomic_DNA"/>
</dbReference>
<name>A0A1B0DRC1_PHLPP</name>
<evidence type="ECO:0000313" key="2">
    <source>
        <dbReference type="EnsemblMetazoa" id="PPAI011104-PA"/>
    </source>
</evidence>
<accession>A0A1B0DRC1</accession>
<evidence type="ECO:0000256" key="1">
    <source>
        <dbReference type="SAM" id="MobiDB-lite"/>
    </source>
</evidence>
<sequence>MDLSGMPQDSNSCQGSSSGWPNGRRLREMVFSKLVLFRKSQEVSSNSPIFVLDTPGVLTPYITDNETGIKLTLWLSAGSLGLLLQASRALDYNIDEK</sequence>
<dbReference type="EMBL" id="AJVK01019862">
    <property type="status" value="NOT_ANNOTATED_CDS"/>
    <property type="molecule type" value="Genomic_DNA"/>
</dbReference>